<dbReference type="Gene3D" id="1.25.40.390">
    <property type="match status" value="1"/>
</dbReference>
<dbReference type="SUPFAM" id="SSF48452">
    <property type="entry name" value="TPR-like"/>
    <property type="match status" value="1"/>
</dbReference>
<keyword evidence="3" id="KW-1185">Reference proteome</keyword>
<gene>
    <name evidence="2" type="ORF">EHV08_07965</name>
</gene>
<dbReference type="AlphaFoldDB" id="A0A3S0PB46"/>
<evidence type="ECO:0000313" key="3">
    <source>
        <dbReference type="Proteomes" id="UP000278983"/>
    </source>
</evidence>
<dbReference type="InterPro" id="IPR033985">
    <property type="entry name" value="SusD-like_N"/>
</dbReference>
<dbReference type="PROSITE" id="PS51257">
    <property type="entry name" value="PROKAR_LIPOPROTEIN"/>
    <property type="match status" value="1"/>
</dbReference>
<evidence type="ECO:0000259" key="1">
    <source>
        <dbReference type="Pfam" id="PF14322"/>
    </source>
</evidence>
<dbReference type="RefSeq" id="WP_126678806.1">
    <property type="nucleotide sequence ID" value="NZ_RYYU01000001.1"/>
</dbReference>
<dbReference type="InterPro" id="IPR011990">
    <property type="entry name" value="TPR-like_helical_dom_sf"/>
</dbReference>
<sequence>MKFKYLILGAAVSLAFTSCDSYLDKSPDDRAELSDKEKLTQFLTSCYPSCNISVVGETSSDNMGNNGRTYNADIMLDQLYRFQDVDVTGNETPYYLWDHYYRAVAKSNEALGAAERLNDPKGLSAQIAEAKLCRAYSMFMLANVFCMAWNPDKADEYLGLPYPLKTGEASNARGTLRQLYETINRDIEEALPNVNDGIYTQPKYHWNYRAAYAFAARFNLYYMNYDKAIEYADKALGTNPQTVLRNYANYEPLGAVDINNLYNRASEAANFLLIPSYSSASRYVFNQRYGHNATMCSYETYWARAPWGSGSDDNPLYWSNKMYGNQSGVTYPKMYEFFEYTDKVAGIGYVHVIDQAFTGDETLLVRAEAYALKNDISKALEDMNIWVVSHCKEKAGKNLRPVLTTALVDTFYTKLDYAPVIPDGDRDRSIRKIFHPQGFKLNTVAPNEVNTQENIIQLILHMRRLEVRQQGYRFYDVKRYGIEYAHFLTGEEPAVFKAGDLRGAIQIPSDVVKAGMQKNPR</sequence>
<dbReference type="EMBL" id="RYYU01000001">
    <property type="protein sequence ID" value="RUL59700.1"/>
    <property type="molecule type" value="Genomic_DNA"/>
</dbReference>
<accession>A0A3S0PB46</accession>
<reference evidence="2 3" key="1">
    <citation type="submission" date="2018-12" db="EMBL/GenBank/DDBJ databases">
        <title>Genome sequencing of Prevotella sp. KCOM 3155 (= JS262).</title>
        <authorList>
            <person name="Kook J.-K."/>
            <person name="Park S.-N."/>
            <person name="Lim Y.K."/>
        </authorList>
    </citation>
    <scope>NUCLEOTIDE SEQUENCE [LARGE SCALE GENOMIC DNA]</scope>
    <source>
        <strain evidence="2 3">KCOM 3155</strain>
    </source>
</reference>
<protein>
    <submittedName>
        <fullName evidence="2">RagB/SusD family nutrient uptake outer membrane protein</fullName>
    </submittedName>
</protein>
<dbReference type="Proteomes" id="UP000278983">
    <property type="component" value="Unassembled WGS sequence"/>
</dbReference>
<feature type="domain" description="SusD-like N-terminal" evidence="1">
    <location>
        <begin position="22"/>
        <end position="220"/>
    </location>
</feature>
<dbReference type="Pfam" id="PF14322">
    <property type="entry name" value="SusD-like_3"/>
    <property type="match status" value="1"/>
</dbReference>
<proteinExistence type="predicted"/>
<name>A0A3S0PB46_9BACT</name>
<dbReference type="GO" id="GO:0009279">
    <property type="term" value="C:cell outer membrane"/>
    <property type="evidence" value="ECO:0007669"/>
    <property type="project" value="UniProtKB-SubCell"/>
</dbReference>
<evidence type="ECO:0000313" key="2">
    <source>
        <dbReference type="EMBL" id="RUL59700.1"/>
    </source>
</evidence>
<dbReference type="OrthoDB" id="1147023at2"/>
<organism evidence="2 3">
    <name type="scientific">Prevotella koreensis</name>
    <dbReference type="NCBI Taxonomy" id="2490854"/>
    <lineage>
        <taxon>Bacteria</taxon>
        <taxon>Pseudomonadati</taxon>
        <taxon>Bacteroidota</taxon>
        <taxon>Bacteroidia</taxon>
        <taxon>Bacteroidales</taxon>
        <taxon>Prevotellaceae</taxon>
        <taxon>Prevotella</taxon>
    </lineage>
</organism>
<comment type="caution">
    <text evidence="2">The sequence shown here is derived from an EMBL/GenBank/DDBJ whole genome shotgun (WGS) entry which is preliminary data.</text>
</comment>